<dbReference type="EMBL" id="FQWC01000004">
    <property type="protein sequence ID" value="SHG89174.1"/>
    <property type="molecule type" value="Genomic_DNA"/>
</dbReference>
<sequence>MKELNIKVILLQISGLIFLINGVLQLKLYTVSEKIIWAKTHTQYKNSEYWNKLLPSKEGIFNFWPNVYVWIFVGSLIGICILAFINWKSKLSSLNTILVAIILYILLRLKFFRKEIISQLFRPVRTLCSDDFGTQCLIEGIIFTFIGVTILYLSVIQIYLKSKKLS</sequence>
<keyword evidence="1" id="KW-1133">Transmembrane helix</keyword>
<gene>
    <name evidence="2" type="ORF">SAMN05443663_104214</name>
</gene>
<protein>
    <submittedName>
        <fullName evidence="2">Uncharacterized protein</fullName>
    </submittedName>
</protein>
<dbReference type="STRING" id="370979.SAMN05443663_104214"/>
<feature type="transmembrane region" description="Helical" evidence="1">
    <location>
        <begin position="94"/>
        <end position="112"/>
    </location>
</feature>
<evidence type="ECO:0000256" key="1">
    <source>
        <dbReference type="SAM" id="Phobius"/>
    </source>
</evidence>
<dbReference type="OrthoDB" id="1359623at2"/>
<proteinExistence type="predicted"/>
<evidence type="ECO:0000313" key="2">
    <source>
        <dbReference type="EMBL" id="SHG89174.1"/>
    </source>
</evidence>
<name>A0A1M5NHX4_9FLAO</name>
<feature type="transmembrane region" description="Helical" evidence="1">
    <location>
        <begin position="132"/>
        <end position="160"/>
    </location>
</feature>
<evidence type="ECO:0000313" key="3">
    <source>
        <dbReference type="Proteomes" id="UP000184071"/>
    </source>
</evidence>
<dbReference type="RefSeq" id="WP_073416305.1">
    <property type="nucleotide sequence ID" value="NZ_FQWC01000004.1"/>
</dbReference>
<feature type="transmembrane region" description="Helical" evidence="1">
    <location>
        <begin position="67"/>
        <end position="87"/>
    </location>
</feature>
<keyword evidence="1" id="KW-0472">Membrane</keyword>
<keyword evidence="3" id="KW-1185">Reference proteome</keyword>
<accession>A0A1M5NHX4</accession>
<dbReference type="Proteomes" id="UP000184071">
    <property type="component" value="Unassembled WGS sequence"/>
</dbReference>
<dbReference type="AlphaFoldDB" id="A0A1M5NHX4"/>
<organism evidence="2 3">
    <name type="scientific">Flavobacterium defluvii</name>
    <dbReference type="NCBI Taxonomy" id="370979"/>
    <lineage>
        <taxon>Bacteria</taxon>
        <taxon>Pseudomonadati</taxon>
        <taxon>Bacteroidota</taxon>
        <taxon>Flavobacteriia</taxon>
        <taxon>Flavobacteriales</taxon>
        <taxon>Flavobacteriaceae</taxon>
        <taxon>Flavobacterium</taxon>
    </lineage>
</organism>
<keyword evidence="1" id="KW-0812">Transmembrane</keyword>
<reference evidence="3" key="1">
    <citation type="submission" date="2016-11" db="EMBL/GenBank/DDBJ databases">
        <authorList>
            <person name="Varghese N."/>
            <person name="Submissions S."/>
        </authorList>
    </citation>
    <scope>NUCLEOTIDE SEQUENCE [LARGE SCALE GENOMIC DNA]</scope>
    <source>
        <strain evidence="3">DSM 17963</strain>
    </source>
</reference>